<gene>
    <name evidence="1" type="ORF">Sango_2483800</name>
</gene>
<protein>
    <submittedName>
        <fullName evidence="1">Uncharacterized protein</fullName>
    </submittedName>
</protein>
<dbReference type="EMBL" id="JACGWL010000015">
    <property type="protein sequence ID" value="KAK4386132.1"/>
    <property type="molecule type" value="Genomic_DNA"/>
</dbReference>
<sequence length="107" mass="11549">MLDIPCVSAMGSIQYVVQCTRPDVAYALSVISGYQTCIGESDDDDAKSQSGFAFKLNGGVVKSSKEATTADSTMEVEHIATKEAVKEAVWRKNYIQELDVILALLSP</sequence>
<dbReference type="AlphaFoldDB" id="A0AAE2BI04"/>
<evidence type="ECO:0000313" key="2">
    <source>
        <dbReference type="Proteomes" id="UP001289374"/>
    </source>
</evidence>
<dbReference type="Proteomes" id="UP001289374">
    <property type="component" value="Unassembled WGS sequence"/>
</dbReference>
<accession>A0AAE2BI04</accession>
<reference evidence="1" key="1">
    <citation type="submission" date="2020-06" db="EMBL/GenBank/DDBJ databases">
        <authorList>
            <person name="Li T."/>
            <person name="Hu X."/>
            <person name="Zhang T."/>
            <person name="Song X."/>
            <person name="Zhang H."/>
            <person name="Dai N."/>
            <person name="Sheng W."/>
            <person name="Hou X."/>
            <person name="Wei L."/>
        </authorList>
    </citation>
    <scope>NUCLEOTIDE SEQUENCE</scope>
    <source>
        <strain evidence="1">K16</strain>
        <tissue evidence="1">Leaf</tissue>
    </source>
</reference>
<evidence type="ECO:0000313" key="1">
    <source>
        <dbReference type="EMBL" id="KAK4386132.1"/>
    </source>
</evidence>
<name>A0AAE2BI04_9LAMI</name>
<keyword evidence="2" id="KW-1185">Reference proteome</keyword>
<proteinExistence type="predicted"/>
<reference evidence="1" key="2">
    <citation type="journal article" date="2024" name="Plant">
        <title>Genomic evolution and insights into agronomic trait innovations of Sesamum species.</title>
        <authorList>
            <person name="Miao H."/>
            <person name="Wang L."/>
            <person name="Qu L."/>
            <person name="Liu H."/>
            <person name="Sun Y."/>
            <person name="Le M."/>
            <person name="Wang Q."/>
            <person name="Wei S."/>
            <person name="Zheng Y."/>
            <person name="Lin W."/>
            <person name="Duan Y."/>
            <person name="Cao H."/>
            <person name="Xiong S."/>
            <person name="Wang X."/>
            <person name="Wei L."/>
            <person name="Li C."/>
            <person name="Ma Q."/>
            <person name="Ju M."/>
            <person name="Zhao R."/>
            <person name="Li G."/>
            <person name="Mu C."/>
            <person name="Tian Q."/>
            <person name="Mei H."/>
            <person name="Zhang T."/>
            <person name="Gao T."/>
            <person name="Zhang H."/>
        </authorList>
    </citation>
    <scope>NUCLEOTIDE SEQUENCE</scope>
    <source>
        <strain evidence="1">K16</strain>
    </source>
</reference>
<comment type="caution">
    <text evidence="1">The sequence shown here is derived from an EMBL/GenBank/DDBJ whole genome shotgun (WGS) entry which is preliminary data.</text>
</comment>
<organism evidence="1 2">
    <name type="scientific">Sesamum angolense</name>
    <dbReference type="NCBI Taxonomy" id="2727404"/>
    <lineage>
        <taxon>Eukaryota</taxon>
        <taxon>Viridiplantae</taxon>
        <taxon>Streptophyta</taxon>
        <taxon>Embryophyta</taxon>
        <taxon>Tracheophyta</taxon>
        <taxon>Spermatophyta</taxon>
        <taxon>Magnoliopsida</taxon>
        <taxon>eudicotyledons</taxon>
        <taxon>Gunneridae</taxon>
        <taxon>Pentapetalae</taxon>
        <taxon>asterids</taxon>
        <taxon>lamiids</taxon>
        <taxon>Lamiales</taxon>
        <taxon>Pedaliaceae</taxon>
        <taxon>Sesamum</taxon>
    </lineage>
</organism>